<evidence type="ECO:0000259" key="1">
    <source>
        <dbReference type="Pfam" id="PF18120"/>
    </source>
</evidence>
<dbReference type="InterPro" id="IPR040719">
    <property type="entry name" value="DUF5597"/>
</dbReference>
<dbReference type="Pfam" id="PF18120">
    <property type="entry name" value="DUF5597"/>
    <property type="match status" value="1"/>
</dbReference>
<name>A0A060BQT0_9MICO</name>
<dbReference type="EMBL" id="KF119471">
    <property type="protein sequence ID" value="AIA86738.1"/>
    <property type="molecule type" value="Genomic_DNA"/>
</dbReference>
<protein>
    <submittedName>
        <fullName evidence="2">CAZy families GH35 protein</fullName>
    </submittedName>
</protein>
<reference evidence="2" key="1">
    <citation type="journal article" date="2013" name="Environ. Microbiol.">
        <title>Seasonally variable intestinal metagenomes of the red palm weevil (Rhynchophorus ferrugineus).</title>
        <authorList>
            <person name="Jia S."/>
            <person name="Zhang X."/>
            <person name="Zhang G."/>
            <person name="Yin A."/>
            <person name="Zhang S."/>
            <person name="Li F."/>
            <person name="Wang L."/>
            <person name="Zhao D."/>
            <person name="Yun Q."/>
            <person name="Tala"/>
            <person name="Wang J."/>
            <person name="Sun G."/>
            <person name="Baabdullah M."/>
            <person name="Yu X."/>
            <person name="Hu S."/>
            <person name="Al-Mssallem I.S."/>
            <person name="Yu J."/>
        </authorList>
    </citation>
    <scope>NUCLEOTIDE SEQUENCE</scope>
</reference>
<dbReference type="AlphaFoldDB" id="A0A060BQT0"/>
<feature type="domain" description="DUF5597" evidence="1">
    <location>
        <begin position="10"/>
        <end position="53"/>
    </location>
</feature>
<proteinExistence type="predicted"/>
<accession>A0A060BQT0</accession>
<organism evidence="2">
    <name type="scientific">uncultured Xylanimonas sp</name>
    <dbReference type="NCBI Taxonomy" id="876087"/>
    <lineage>
        <taxon>Bacteria</taxon>
        <taxon>Bacillati</taxon>
        <taxon>Actinomycetota</taxon>
        <taxon>Actinomycetes</taxon>
        <taxon>Micrococcales</taxon>
        <taxon>Promicromonosporaceae</taxon>
        <taxon>Xylanimonas</taxon>
        <taxon>environmental samples</taxon>
    </lineage>
</organism>
<evidence type="ECO:0000313" key="2">
    <source>
        <dbReference type="EMBL" id="AIA86738.1"/>
    </source>
</evidence>
<sequence>MWPSLLREELRAGEKGDQVVGIAQCREVEIKEGKLETVRFLNGDQTHQGRHVRVVNGPFTILYVKLYKY</sequence>
<dbReference type="Gene3D" id="2.60.220.20">
    <property type="entry name" value="putative beta-Galactosidase from caulobacter crescentus"/>
    <property type="match status" value="1"/>
</dbReference>